<reference evidence="1" key="1">
    <citation type="journal article" date="2009" name="Proc. Natl. Acad. Sci. U.S.A.">
        <title>Eukaryote-to-eukaryote gene transfer events revealed by the genome sequence of the wine yeast Saccharomyces cerevisiae EC1118.</title>
        <authorList>
            <person name="Novo M."/>
            <person name="Bigey F."/>
            <person name="Beyne E."/>
            <person name="Galeote V."/>
            <person name="Gavory F."/>
            <person name="Mallet S."/>
            <person name="Cambot B."/>
            <person name="Legras J.L."/>
            <person name="Wincker P."/>
            <person name="Casaregola S."/>
            <person name="Dequin S."/>
        </authorList>
    </citation>
    <scope>NUCLEOTIDE SEQUENCE [LARGE SCALE GENOMIC DNA]</scope>
    <source>
        <strain evidence="1">Lalvin EC1118</strain>
        <strain>Lalvin EC1118 / Prise de mousse</strain>
    </source>
</reference>
<protein>
    <submittedName>
        <fullName evidence="1">EC1118_1E8_0848p</fullName>
    </submittedName>
</protein>
<dbReference type="HOGENOM" id="CLU_3406602_0_0_1"/>
<accession>C8Z6Z2</accession>
<organism evidence="1">
    <name type="scientific">Saccharomyces cerevisiae (strain Lalvin EC1118 / Prise de mousse)</name>
    <name type="common">Baker's yeast</name>
    <dbReference type="NCBI Taxonomy" id="643680"/>
    <lineage>
        <taxon>Eukaryota</taxon>
        <taxon>Fungi</taxon>
        <taxon>Dikarya</taxon>
        <taxon>Ascomycota</taxon>
        <taxon>Saccharomycotina</taxon>
        <taxon>Saccharomycetes</taxon>
        <taxon>Saccharomycetales</taxon>
        <taxon>Saccharomycetaceae</taxon>
        <taxon>Saccharomyces</taxon>
    </lineage>
</organism>
<dbReference type="EMBL" id="FN393067">
    <property type="protein sequence ID" value="CAY79158.1"/>
    <property type="molecule type" value="Genomic_DNA"/>
</dbReference>
<sequence>MTLSLINRSTACIQAVEQKYCRVPLPENNR</sequence>
<name>C8Z6Z2_YEAS8</name>
<gene>
    <name evidence="1" type="ORF">EC1118_1E8_0848g</name>
</gene>
<proteinExistence type="predicted"/>
<evidence type="ECO:0000313" key="1">
    <source>
        <dbReference type="EMBL" id="CAY79158.1"/>
    </source>
</evidence>
<dbReference type="AlphaFoldDB" id="C8Z6Z2"/>